<sequence length="528" mass="59044">MDNVIMVQKRPFDAEEILEGSFKHPKHAGPSDELFSLSESVFPDDDFHTHTPKTSEDGCTQDSCEGIEKLGGESFGEFPRRAGNCETSFPVIDIPSSSWPTSGTSDDLHLEPPLHLALFPEYFSPERPIRTLTRYEDIYSILLDHSPRKPVSVGPNHQAEVPAWGFSGATNGPSAPDAVSDSDFTVGDRDETEKRLMGTCVIPMPQMELSSNDDEVGQGRIDCICEDQGSIRCVRQHIAEKRMKLVQTFGLEKFTELGFTNMGEQVAEKWSAEDEQLFHEVVFNNPASLDKNFWNYLSIAFPSRTKKEIVSYYFNVFMLRRRAEQNRNDALNIDSDNDEWQGSDGNDIATREDDEDSVAESPVCQDEACMDDCNDNDVEEYNEYAADETCAANETGDFTNGSVDDDSKYDHVEMHHSSGSPPLVQLPDQAVWPDSCDEKVKDDSCTSSDVGVASHESKVNTENGDHWCGNYNGVSNGYSQGYVLEPCDTEVWDSGFVSCSKNKIDFLPTCNMIEEVFGDARRQDMRRA</sequence>
<dbReference type="PANTHER" id="PTHR46872">
    <property type="entry name" value="DNA BINDING PROTEIN"/>
    <property type="match status" value="1"/>
</dbReference>
<name>A0AAN9XW00_PSOTE</name>
<dbReference type="Proteomes" id="UP001386955">
    <property type="component" value="Unassembled WGS sequence"/>
</dbReference>
<dbReference type="AlphaFoldDB" id="A0AAN9XW00"/>
<keyword evidence="3" id="KW-1185">Reference proteome</keyword>
<dbReference type="CDD" id="cd00167">
    <property type="entry name" value="SANT"/>
    <property type="match status" value="1"/>
</dbReference>
<protein>
    <recommendedName>
        <fullName evidence="4">AT-rich interactive domain-containing protein 2</fullName>
    </recommendedName>
</protein>
<evidence type="ECO:0000256" key="1">
    <source>
        <dbReference type="SAM" id="MobiDB-lite"/>
    </source>
</evidence>
<comment type="caution">
    <text evidence="2">The sequence shown here is derived from an EMBL/GenBank/DDBJ whole genome shotgun (WGS) entry which is preliminary data.</text>
</comment>
<evidence type="ECO:0000313" key="2">
    <source>
        <dbReference type="EMBL" id="KAK7411362.1"/>
    </source>
</evidence>
<dbReference type="InterPro" id="IPR001005">
    <property type="entry name" value="SANT/Myb"/>
</dbReference>
<accession>A0AAN9XW00</accession>
<reference evidence="2 3" key="1">
    <citation type="submission" date="2024-01" db="EMBL/GenBank/DDBJ databases">
        <title>The genomes of 5 underutilized Papilionoideae crops provide insights into root nodulation and disease resistanc.</title>
        <authorList>
            <person name="Jiang F."/>
        </authorList>
    </citation>
    <scope>NUCLEOTIDE SEQUENCE [LARGE SCALE GENOMIC DNA]</scope>
    <source>
        <strain evidence="2">DUOXIRENSHENG_FW03</strain>
        <tissue evidence="2">Leaves</tissue>
    </source>
</reference>
<organism evidence="2 3">
    <name type="scientific">Psophocarpus tetragonolobus</name>
    <name type="common">Winged bean</name>
    <name type="synonym">Dolichos tetragonolobus</name>
    <dbReference type="NCBI Taxonomy" id="3891"/>
    <lineage>
        <taxon>Eukaryota</taxon>
        <taxon>Viridiplantae</taxon>
        <taxon>Streptophyta</taxon>
        <taxon>Embryophyta</taxon>
        <taxon>Tracheophyta</taxon>
        <taxon>Spermatophyta</taxon>
        <taxon>Magnoliopsida</taxon>
        <taxon>eudicotyledons</taxon>
        <taxon>Gunneridae</taxon>
        <taxon>Pentapetalae</taxon>
        <taxon>rosids</taxon>
        <taxon>fabids</taxon>
        <taxon>Fabales</taxon>
        <taxon>Fabaceae</taxon>
        <taxon>Papilionoideae</taxon>
        <taxon>50 kb inversion clade</taxon>
        <taxon>NPAAA clade</taxon>
        <taxon>indigoferoid/millettioid clade</taxon>
        <taxon>Phaseoleae</taxon>
        <taxon>Psophocarpus</taxon>
    </lineage>
</organism>
<gene>
    <name evidence="2" type="ORF">VNO78_02795</name>
</gene>
<evidence type="ECO:0000313" key="3">
    <source>
        <dbReference type="Proteomes" id="UP001386955"/>
    </source>
</evidence>
<proteinExistence type="predicted"/>
<dbReference type="PANTHER" id="PTHR46872:SF10">
    <property type="entry name" value="MYB-LIKE DOMAIN-CONTAINING PROTEIN"/>
    <property type="match status" value="1"/>
</dbReference>
<feature type="region of interest" description="Disordered" evidence="1">
    <location>
        <begin position="331"/>
        <end position="363"/>
    </location>
</feature>
<evidence type="ECO:0008006" key="4">
    <source>
        <dbReference type="Google" id="ProtNLM"/>
    </source>
</evidence>
<dbReference type="EMBL" id="JAYMYS010000001">
    <property type="protein sequence ID" value="KAK7411362.1"/>
    <property type="molecule type" value="Genomic_DNA"/>
</dbReference>